<proteinExistence type="predicted"/>
<evidence type="ECO:0000256" key="2">
    <source>
        <dbReference type="ARBA" id="ARBA00022837"/>
    </source>
</evidence>
<name>L1IEU5_GUITC</name>
<feature type="domain" description="EF-hand" evidence="3">
    <location>
        <begin position="91"/>
        <end position="126"/>
    </location>
</feature>
<keyword evidence="6" id="KW-1185">Reference proteome</keyword>
<dbReference type="SUPFAM" id="SSF47473">
    <property type="entry name" value="EF-hand"/>
    <property type="match status" value="1"/>
</dbReference>
<gene>
    <name evidence="4" type="ORF">GUITHDRAFT_80628</name>
</gene>
<keyword evidence="1" id="KW-0677">Repeat</keyword>
<dbReference type="Gene3D" id="1.10.238.10">
    <property type="entry name" value="EF-hand"/>
    <property type="match status" value="2"/>
</dbReference>
<dbReference type="GO" id="GO:0005509">
    <property type="term" value="F:calcium ion binding"/>
    <property type="evidence" value="ECO:0007669"/>
    <property type="project" value="InterPro"/>
</dbReference>
<dbReference type="InterPro" id="IPR002048">
    <property type="entry name" value="EF_hand_dom"/>
</dbReference>
<dbReference type="Pfam" id="PF13499">
    <property type="entry name" value="EF-hand_7"/>
    <property type="match status" value="2"/>
</dbReference>
<dbReference type="InterPro" id="IPR011992">
    <property type="entry name" value="EF-hand-dom_pair"/>
</dbReference>
<reference evidence="6" key="2">
    <citation type="submission" date="2012-11" db="EMBL/GenBank/DDBJ databases">
        <authorList>
            <person name="Kuo A."/>
            <person name="Curtis B.A."/>
            <person name="Tanifuji G."/>
            <person name="Burki F."/>
            <person name="Gruber A."/>
            <person name="Irimia M."/>
            <person name="Maruyama S."/>
            <person name="Arias M.C."/>
            <person name="Ball S.G."/>
            <person name="Gile G.H."/>
            <person name="Hirakawa Y."/>
            <person name="Hopkins J.F."/>
            <person name="Rensing S.A."/>
            <person name="Schmutz J."/>
            <person name="Symeonidi A."/>
            <person name="Elias M."/>
            <person name="Eveleigh R.J."/>
            <person name="Herman E.K."/>
            <person name="Klute M.J."/>
            <person name="Nakayama T."/>
            <person name="Obornik M."/>
            <person name="Reyes-Prieto A."/>
            <person name="Armbrust E.V."/>
            <person name="Aves S.J."/>
            <person name="Beiko R.G."/>
            <person name="Coutinho P."/>
            <person name="Dacks J.B."/>
            <person name="Durnford D.G."/>
            <person name="Fast N.M."/>
            <person name="Green B.R."/>
            <person name="Grisdale C."/>
            <person name="Hempe F."/>
            <person name="Henrissat B."/>
            <person name="Hoppner M.P."/>
            <person name="Ishida K.-I."/>
            <person name="Kim E."/>
            <person name="Koreny L."/>
            <person name="Kroth P.G."/>
            <person name="Liu Y."/>
            <person name="Malik S.-B."/>
            <person name="Maier U.G."/>
            <person name="McRose D."/>
            <person name="Mock T."/>
            <person name="Neilson J.A."/>
            <person name="Onodera N.T."/>
            <person name="Poole A.M."/>
            <person name="Pritham E.J."/>
            <person name="Richards T.A."/>
            <person name="Rocap G."/>
            <person name="Roy S.W."/>
            <person name="Sarai C."/>
            <person name="Schaack S."/>
            <person name="Shirato S."/>
            <person name="Slamovits C.H."/>
            <person name="Spencer D.F."/>
            <person name="Suzuki S."/>
            <person name="Worden A.Z."/>
            <person name="Zauner S."/>
            <person name="Barry K."/>
            <person name="Bell C."/>
            <person name="Bharti A.K."/>
            <person name="Crow J.A."/>
            <person name="Grimwood J."/>
            <person name="Kramer R."/>
            <person name="Lindquist E."/>
            <person name="Lucas S."/>
            <person name="Salamov A."/>
            <person name="McFadden G.I."/>
            <person name="Lane C.E."/>
            <person name="Keeling P.J."/>
            <person name="Gray M.W."/>
            <person name="Grigoriev I.V."/>
            <person name="Archibald J.M."/>
        </authorList>
    </citation>
    <scope>NUCLEOTIDE SEQUENCE</scope>
    <source>
        <strain evidence="6">CCMP2712</strain>
    </source>
</reference>
<dbReference type="OMA" id="NMLKECK"/>
<dbReference type="RefSeq" id="XP_005821335.1">
    <property type="nucleotide sequence ID" value="XM_005821278.1"/>
</dbReference>
<dbReference type="GeneID" id="17291100"/>
<organism evidence="4">
    <name type="scientific">Guillardia theta (strain CCMP2712)</name>
    <name type="common">Cryptophyte</name>
    <dbReference type="NCBI Taxonomy" id="905079"/>
    <lineage>
        <taxon>Eukaryota</taxon>
        <taxon>Cryptophyceae</taxon>
        <taxon>Pyrenomonadales</taxon>
        <taxon>Geminigeraceae</taxon>
        <taxon>Guillardia</taxon>
    </lineage>
</organism>
<dbReference type="PROSITE" id="PS50222">
    <property type="entry name" value="EF_HAND_2"/>
    <property type="match status" value="3"/>
</dbReference>
<dbReference type="OrthoDB" id="26525at2759"/>
<dbReference type="InterPro" id="IPR050145">
    <property type="entry name" value="Centrin_CML-like"/>
</dbReference>
<evidence type="ECO:0000313" key="4">
    <source>
        <dbReference type="EMBL" id="EKX34355.1"/>
    </source>
</evidence>
<evidence type="ECO:0000256" key="1">
    <source>
        <dbReference type="ARBA" id="ARBA00022737"/>
    </source>
</evidence>
<dbReference type="PaxDb" id="55529-EKX34355"/>
<feature type="domain" description="EF-hand" evidence="3">
    <location>
        <begin position="127"/>
        <end position="152"/>
    </location>
</feature>
<dbReference type="eggNOG" id="KOG0027">
    <property type="taxonomic scope" value="Eukaryota"/>
</dbReference>
<accession>L1IEU5</accession>
<dbReference type="CDD" id="cd00051">
    <property type="entry name" value="EFh"/>
    <property type="match status" value="1"/>
</dbReference>
<dbReference type="InterPro" id="IPR018247">
    <property type="entry name" value="EF_Hand_1_Ca_BS"/>
</dbReference>
<dbReference type="EMBL" id="JH993111">
    <property type="protein sequence ID" value="EKX34355.1"/>
    <property type="molecule type" value="Genomic_DNA"/>
</dbReference>
<protein>
    <recommendedName>
        <fullName evidence="3">EF-hand domain-containing protein</fullName>
    </recommendedName>
</protein>
<feature type="non-terminal residue" evidence="4">
    <location>
        <position position="152"/>
    </location>
</feature>
<dbReference type="EnsemblProtists" id="EKX34355">
    <property type="protein sequence ID" value="EKX34355"/>
    <property type="gene ID" value="GUITHDRAFT_80628"/>
</dbReference>
<feature type="domain" description="EF-hand" evidence="3">
    <location>
        <begin position="10"/>
        <end position="45"/>
    </location>
</feature>
<keyword evidence="2" id="KW-0106">Calcium</keyword>
<dbReference type="HOGENOM" id="CLU_061288_20_3_1"/>
<dbReference type="KEGG" id="gtt:GUITHDRAFT_80628"/>
<dbReference type="Proteomes" id="UP000011087">
    <property type="component" value="Unassembled WGS sequence"/>
</dbReference>
<reference evidence="5" key="3">
    <citation type="submission" date="2015-06" db="UniProtKB">
        <authorList>
            <consortium name="EnsemblProtists"/>
        </authorList>
    </citation>
    <scope>IDENTIFICATION</scope>
</reference>
<dbReference type="SMART" id="SM00054">
    <property type="entry name" value="EFh"/>
    <property type="match status" value="2"/>
</dbReference>
<evidence type="ECO:0000313" key="6">
    <source>
        <dbReference type="Proteomes" id="UP000011087"/>
    </source>
</evidence>
<dbReference type="AlphaFoldDB" id="L1IEU5"/>
<reference evidence="4 6" key="1">
    <citation type="journal article" date="2012" name="Nature">
        <title>Algal genomes reveal evolutionary mosaicism and the fate of nucleomorphs.</title>
        <authorList>
            <consortium name="DOE Joint Genome Institute"/>
            <person name="Curtis B.A."/>
            <person name="Tanifuji G."/>
            <person name="Burki F."/>
            <person name="Gruber A."/>
            <person name="Irimia M."/>
            <person name="Maruyama S."/>
            <person name="Arias M.C."/>
            <person name="Ball S.G."/>
            <person name="Gile G.H."/>
            <person name="Hirakawa Y."/>
            <person name="Hopkins J.F."/>
            <person name="Kuo A."/>
            <person name="Rensing S.A."/>
            <person name="Schmutz J."/>
            <person name="Symeonidi A."/>
            <person name="Elias M."/>
            <person name="Eveleigh R.J."/>
            <person name="Herman E.K."/>
            <person name="Klute M.J."/>
            <person name="Nakayama T."/>
            <person name="Obornik M."/>
            <person name="Reyes-Prieto A."/>
            <person name="Armbrust E.V."/>
            <person name="Aves S.J."/>
            <person name="Beiko R.G."/>
            <person name="Coutinho P."/>
            <person name="Dacks J.B."/>
            <person name="Durnford D.G."/>
            <person name="Fast N.M."/>
            <person name="Green B.R."/>
            <person name="Grisdale C.J."/>
            <person name="Hempel F."/>
            <person name="Henrissat B."/>
            <person name="Hoppner M.P."/>
            <person name="Ishida K."/>
            <person name="Kim E."/>
            <person name="Koreny L."/>
            <person name="Kroth P.G."/>
            <person name="Liu Y."/>
            <person name="Malik S.B."/>
            <person name="Maier U.G."/>
            <person name="McRose D."/>
            <person name="Mock T."/>
            <person name="Neilson J.A."/>
            <person name="Onodera N.T."/>
            <person name="Poole A.M."/>
            <person name="Pritham E.J."/>
            <person name="Richards T.A."/>
            <person name="Rocap G."/>
            <person name="Roy S.W."/>
            <person name="Sarai C."/>
            <person name="Schaack S."/>
            <person name="Shirato S."/>
            <person name="Slamovits C.H."/>
            <person name="Spencer D.F."/>
            <person name="Suzuki S."/>
            <person name="Worden A.Z."/>
            <person name="Zauner S."/>
            <person name="Barry K."/>
            <person name="Bell C."/>
            <person name="Bharti A.K."/>
            <person name="Crow J.A."/>
            <person name="Grimwood J."/>
            <person name="Kramer R."/>
            <person name="Lindquist E."/>
            <person name="Lucas S."/>
            <person name="Salamov A."/>
            <person name="McFadden G.I."/>
            <person name="Lane C.E."/>
            <person name="Keeling P.J."/>
            <person name="Gray M.W."/>
            <person name="Grigoriev I.V."/>
            <person name="Archibald J.M."/>
        </authorList>
    </citation>
    <scope>NUCLEOTIDE SEQUENCE</scope>
    <source>
        <strain evidence="4 6">CCMP2712</strain>
    </source>
</reference>
<dbReference type="PROSITE" id="PS00018">
    <property type="entry name" value="EF_HAND_1"/>
    <property type="match status" value="2"/>
</dbReference>
<evidence type="ECO:0000259" key="3">
    <source>
        <dbReference type="PROSITE" id="PS50222"/>
    </source>
</evidence>
<evidence type="ECO:0000313" key="5">
    <source>
        <dbReference type="EnsemblProtists" id="EKX34355"/>
    </source>
</evidence>
<sequence>MDEKLVKPLLRRDVVDAIFQRIDVDGDGAISFDEFFDMLHQFDENATELRTKQEFLRADIDPTDNRVTEDEFYQWMSHSQNEIVEQLLERFFREQAREIFDEIDTDKNGGIDVNELQLVAKALGLKWTYRQAVEVLNTIDADKNNLIDFEEF</sequence>
<dbReference type="PANTHER" id="PTHR23050">
    <property type="entry name" value="CALCIUM BINDING PROTEIN"/>
    <property type="match status" value="1"/>
</dbReference>